<evidence type="ECO:0000256" key="8">
    <source>
        <dbReference type="ARBA" id="ARBA00023010"/>
    </source>
</evidence>
<feature type="transmembrane region" description="Helical" evidence="11">
    <location>
        <begin position="34"/>
        <end position="55"/>
    </location>
</feature>
<comment type="similarity">
    <text evidence="2">Belongs to the YajC family.</text>
</comment>
<evidence type="ECO:0000256" key="4">
    <source>
        <dbReference type="ARBA" id="ARBA00022475"/>
    </source>
</evidence>
<name>A0A5S9P046_MYCVN</name>
<dbReference type="GO" id="GO:0015031">
    <property type="term" value="P:protein transport"/>
    <property type="evidence" value="ECO:0007669"/>
    <property type="project" value="UniProtKB-KW"/>
</dbReference>
<reference evidence="12 13" key="1">
    <citation type="submission" date="2019-11" db="EMBL/GenBank/DDBJ databases">
        <authorList>
            <person name="Holert J."/>
        </authorList>
    </citation>
    <scope>NUCLEOTIDE SEQUENCE [LARGE SCALE GENOMIC DNA]</scope>
    <source>
        <strain evidence="12">BC8_1</strain>
    </source>
</reference>
<evidence type="ECO:0000256" key="9">
    <source>
        <dbReference type="ARBA" id="ARBA00023136"/>
    </source>
</evidence>
<proteinExistence type="inferred from homology"/>
<feature type="compositionally biased region" description="Basic and acidic residues" evidence="10">
    <location>
        <begin position="143"/>
        <end position="152"/>
    </location>
</feature>
<organism evidence="12 13">
    <name type="scientific">Mycolicibacterium vanbaalenii</name>
    <name type="common">Mycobacterium vanbaalenii</name>
    <dbReference type="NCBI Taxonomy" id="110539"/>
    <lineage>
        <taxon>Bacteria</taxon>
        <taxon>Bacillati</taxon>
        <taxon>Actinomycetota</taxon>
        <taxon>Actinomycetes</taxon>
        <taxon>Mycobacteriales</taxon>
        <taxon>Mycobacteriaceae</taxon>
        <taxon>Mycolicibacterium</taxon>
    </lineage>
</organism>
<dbReference type="EMBL" id="CACSIP010000005">
    <property type="protein sequence ID" value="CAA0096484.1"/>
    <property type="molecule type" value="Genomic_DNA"/>
</dbReference>
<dbReference type="PANTHER" id="PTHR33909">
    <property type="entry name" value="SEC TRANSLOCON ACCESSORY COMPLEX SUBUNIT YAJC"/>
    <property type="match status" value="1"/>
</dbReference>
<evidence type="ECO:0000256" key="6">
    <source>
        <dbReference type="ARBA" id="ARBA00022927"/>
    </source>
</evidence>
<feature type="region of interest" description="Disordered" evidence="10">
    <location>
        <begin position="123"/>
        <end position="152"/>
    </location>
</feature>
<keyword evidence="7 11" id="KW-1133">Transmembrane helix</keyword>
<dbReference type="SMART" id="SM01323">
    <property type="entry name" value="YajC"/>
    <property type="match status" value="1"/>
</dbReference>
<keyword evidence="6" id="KW-0653">Protein transport</keyword>
<evidence type="ECO:0000313" key="12">
    <source>
        <dbReference type="EMBL" id="CAA0096484.1"/>
    </source>
</evidence>
<dbReference type="InterPro" id="IPR003849">
    <property type="entry name" value="Preprotein_translocase_YajC"/>
</dbReference>
<keyword evidence="9 11" id="KW-0472">Membrane</keyword>
<evidence type="ECO:0000256" key="2">
    <source>
        <dbReference type="ARBA" id="ARBA00006742"/>
    </source>
</evidence>
<keyword evidence="8" id="KW-0811">Translocation</keyword>
<dbReference type="AlphaFoldDB" id="A0A5S9P046"/>
<keyword evidence="3" id="KW-0813">Transport</keyword>
<evidence type="ECO:0000256" key="10">
    <source>
        <dbReference type="SAM" id="MobiDB-lite"/>
    </source>
</evidence>
<feature type="compositionally biased region" description="Acidic residues" evidence="10">
    <location>
        <begin position="123"/>
        <end position="141"/>
    </location>
</feature>
<comment type="subcellular location">
    <subcellularLocation>
        <location evidence="1">Cell membrane</location>
        <topology evidence="1">Single-pass membrane protein</topology>
    </subcellularLocation>
</comment>
<dbReference type="PRINTS" id="PR01853">
    <property type="entry name" value="YAJCTRNLCASE"/>
</dbReference>
<evidence type="ECO:0000256" key="3">
    <source>
        <dbReference type="ARBA" id="ARBA00022448"/>
    </source>
</evidence>
<evidence type="ECO:0000313" key="13">
    <source>
        <dbReference type="Proteomes" id="UP000430146"/>
    </source>
</evidence>
<dbReference type="NCBIfam" id="TIGR00739">
    <property type="entry name" value="yajC"/>
    <property type="match status" value="1"/>
</dbReference>
<accession>A0A5S9P046</accession>
<evidence type="ECO:0000256" key="1">
    <source>
        <dbReference type="ARBA" id="ARBA00004162"/>
    </source>
</evidence>
<evidence type="ECO:0000256" key="11">
    <source>
        <dbReference type="SAM" id="Phobius"/>
    </source>
</evidence>
<dbReference type="Proteomes" id="UP000430146">
    <property type="component" value="Unassembled WGS sequence"/>
</dbReference>
<keyword evidence="5 11" id="KW-0812">Transmembrane</keyword>
<gene>
    <name evidence="12" type="primary">yajC</name>
    <name evidence="12" type="ORF">AELLOGFF_02988</name>
</gene>
<dbReference type="PANTHER" id="PTHR33909:SF1">
    <property type="entry name" value="SEC TRANSLOCON ACCESSORY COMPLEX SUBUNIT YAJC"/>
    <property type="match status" value="1"/>
</dbReference>
<evidence type="ECO:0000256" key="5">
    <source>
        <dbReference type="ARBA" id="ARBA00022692"/>
    </source>
</evidence>
<keyword evidence="13" id="KW-1185">Reference proteome</keyword>
<protein>
    <submittedName>
        <fullName evidence="12">Sec translocon accessory complex subunit YajC</fullName>
    </submittedName>
</protein>
<evidence type="ECO:0000256" key="7">
    <source>
        <dbReference type="ARBA" id="ARBA00022989"/>
    </source>
</evidence>
<dbReference type="GO" id="GO:0005886">
    <property type="term" value="C:plasma membrane"/>
    <property type="evidence" value="ECO:0007669"/>
    <property type="project" value="UniProtKB-SubCell"/>
</dbReference>
<keyword evidence="4" id="KW-1003">Cell membrane</keyword>
<sequence>MGRNGTLVNSFFIDAAPTRGFGSRDRETDTKDTAAMDLIIFLPLLIVMGAFMYFASRRQKKAMQATIDLHNSLEVGDRIHTTSGLQGTITALGDEYVDLEIAPGVVTTWMKLAVRDRIVDDVDDADEVEGAGDDDFEEATEITESRNTKTDS</sequence>
<dbReference type="Pfam" id="PF02699">
    <property type="entry name" value="YajC"/>
    <property type="match status" value="1"/>
</dbReference>